<accession>A0AAE3IZU2</accession>
<dbReference type="InterPro" id="IPR036291">
    <property type="entry name" value="NAD(P)-bd_dom_sf"/>
</dbReference>
<dbReference type="PANTHER" id="PTHR43639">
    <property type="entry name" value="OXIDOREDUCTASE, SHORT-CHAIN DEHYDROGENASE/REDUCTASE FAMILY (AFU_ORTHOLOGUE AFUA_5G02870)"/>
    <property type="match status" value="1"/>
</dbReference>
<evidence type="ECO:0000256" key="1">
    <source>
        <dbReference type="ARBA" id="ARBA00006484"/>
    </source>
</evidence>
<dbReference type="AlphaFoldDB" id="A0AAE3IZU2"/>
<evidence type="ECO:0000256" key="2">
    <source>
        <dbReference type="ARBA" id="ARBA00023002"/>
    </source>
</evidence>
<keyword evidence="2" id="KW-0560">Oxidoreductase</keyword>
<dbReference type="RefSeq" id="WP_263953588.1">
    <property type="nucleotide sequence ID" value="NZ_JAOYFC010000002.1"/>
</dbReference>
<dbReference type="Proteomes" id="UP001208041">
    <property type="component" value="Unassembled WGS sequence"/>
</dbReference>
<dbReference type="PANTHER" id="PTHR43639:SF1">
    <property type="entry name" value="SHORT-CHAIN DEHYDROGENASE_REDUCTASE FAMILY PROTEIN"/>
    <property type="match status" value="1"/>
</dbReference>
<protein>
    <submittedName>
        <fullName evidence="3">SDR family oxidoreductase</fullName>
    </submittedName>
</protein>
<comment type="caution">
    <text evidence="3">The sequence shown here is derived from an EMBL/GenBank/DDBJ whole genome shotgun (WGS) entry which is preliminary data.</text>
</comment>
<dbReference type="PRINTS" id="PR00081">
    <property type="entry name" value="GDHRDH"/>
</dbReference>
<evidence type="ECO:0000313" key="3">
    <source>
        <dbReference type="EMBL" id="MCV6824734.1"/>
    </source>
</evidence>
<comment type="similarity">
    <text evidence="1">Belongs to the short-chain dehydrogenases/reductases (SDR) family.</text>
</comment>
<dbReference type="GO" id="GO:0016491">
    <property type="term" value="F:oxidoreductase activity"/>
    <property type="evidence" value="ECO:0007669"/>
    <property type="project" value="UniProtKB-KW"/>
</dbReference>
<dbReference type="EMBL" id="JAOYFC010000002">
    <property type="protein sequence ID" value="MCV6824734.1"/>
    <property type="molecule type" value="Genomic_DNA"/>
</dbReference>
<organism evidence="3 4">
    <name type="scientific">Halocynthiibacter halioticoli</name>
    <dbReference type="NCBI Taxonomy" id="2986804"/>
    <lineage>
        <taxon>Bacteria</taxon>
        <taxon>Pseudomonadati</taxon>
        <taxon>Pseudomonadota</taxon>
        <taxon>Alphaproteobacteria</taxon>
        <taxon>Rhodobacterales</taxon>
        <taxon>Paracoccaceae</taxon>
        <taxon>Halocynthiibacter</taxon>
    </lineage>
</organism>
<gene>
    <name evidence="3" type="ORF">OH136_09215</name>
</gene>
<dbReference type="InterPro" id="IPR020904">
    <property type="entry name" value="Sc_DH/Rdtase_CS"/>
</dbReference>
<keyword evidence="4" id="KW-1185">Reference proteome</keyword>
<reference evidence="3" key="1">
    <citation type="submission" date="2022-10" db="EMBL/GenBank/DDBJ databases">
        <authorList>
            <person name="Yue Y."/>
        </authorList>
    </citation>
    <scope>NUCLEOTIDE SEQUENCE</scope>
    <source>
        <strain evidence="3">Z654</strain>
    </source>
</reference>
<dbReference type="PRINTS" id="PR00080">
    <property type="entry name" value="SDRFAMILY"/>
</dbReference>
<evidence type="ECO:0000313" key="4">
    <source>
        <dbReference type="Proteomes" id="UP001208041"/>
    </source>
</evidence>
<sequence length="250" mass="26213">MAERRNLLITGASDGIGAETAKLAAARGYNIGIGYRTDKKGAEETARAAEALGAKTVLLHGDISVEADIQNVFATFTSELGQLDALVNNAGIVGPSMRVEDMSRARLDQMFAVNTIGPMQCAQTAVRLMAHRYGGKGGVIVNVSSVAALLGSPNEYADYAAAKAALDAFTIGLAKENAREGIRVNAVRPGVTRTKIHAKGGEEGREDRIAPMVPMGRPGEAQEIAEAILYLLSDASSYMTGSFLDVTGGR</sequence>
<dbReference type="InterPro" id="IPR002347">
    <property type="entry name" value="SDR_fam"/>
</dbReference>
<dbReference type="FunFam" id="3.40.50.720:FF:000084">
    <property type="entry name" value="Short-chain dehydrogenase reductase"/>
    <property type="match status" value="1"/>
</dbReference>
<dbReference type="SUPFAM" id="SSF51735">
    <property type="entry name" value="NAD(P)-binding Rossmann-fold domains"/>
    <property type="match status" value="1"/>
</dbReference>
<dbReference type="CDD" id="cd05233">
    <property type="entry name" value="SDR_c"/>
    <property type="match status" value="1"/>
</dbReference>
<proteinExistence type="inferred from homology"/>
<name>A0AAE3IZU2_9RHOB</name>
<dbReference type="PROSITE" id="PS00061">
    <property type="entry name" value="ADH_SHORT"/>
    <property type="match status" value="1"/>
</dbReference>
<dbReference type="Pfam" id="PF13561">
    <property type="entry name" value="adh_short_C2"/>
    <property type="match status" value="1"/>
</dbReference>
<dbReference type="Gene3D" id="3.40.50.720">
    <property type="entry name" value="NAD(P)-binding Rossmann-like Domain"/>
    <property type="match status" value="1"/>
</dbReference>